<dbReference type="Pfam" id="PF13855">
    <property type="entry name" value="LRR_8"/>
    <property type="match status" value="2"/>
</dbReference>
<dbReference type="SMART" id="SM00369">
    <property type="entry name" value="LRR_TYP"/>
    <property type="match status" value="4"/>
</dbReference>
<dbReference type="AlphaFoldDB" id="A0ABC8SQ55"/>
<comment type="caution">
    <text evidence="12">The sequence shown here is derived from an EMBL/GenBank/DDBJ whole genome shotgun (WGS) entry which is preliminary data.</text>
</comment>
<dbReference type="PANTHER" id="PTHR48062:SF21">
    <property type="entry name" value="RECEPTOR-LIKE PROTEIN 12"/>
    <property type="match status" value="1"/>
</dbReference>
<keyword evidence="13" id="KW-1185">Reference proteome</keyword>
<comment type="subcellular location">
    <subcellularLocation>
        <location evidence="1">Cell membrane</location>
        <topology evidence="1">Single-pass membrane protein</topology>
    </subcellularLocation>
</comment>
<keyword evidence="8 11" id="KW-1133">Transmembrane helix</keyword>
<dbReference type="InterPro" id="IPR051502">
    <property type="entry name" value="RLP_Defense_Trigger"/>
</dbReference>
<evidence type="ECO:0000256" key="3">
    <source>
        <dbReference type="ARBA" id="ARBA00022475"/>
    </source>
</evidence>
<dbReference type="FunFam" id="3.80.10.10:FF:000111">
    <property type="entry name" value="LRR receptor-like serine/threonine-protein kinase ERECTA"/>
    <property type="match status" value="1"/>
</dbReference>
<dbReference type="SUPFAM" id="SSF52058">
    <property type="entry name" value="L domain-like"/>
    <property type="match status" value="1"/>
</dbReference>
<evidence type="ECO:0000256" key="10">
    <source>
        <dbReference type="ARBA" id="ARBA00023180"/>
    </source>
</evidence>
<sequence>MIQSSFVSFSNHSKLEVILSDNNVVAIEDESQSWIPKFQPKVFRLSNCDGVDTIPYFLYYQNDLRVIDLSRNNLSGKFPTWLLENNTKLEALHLQHNSFTRPFRLLSYPRPLTLELDVSNNCINGQIPINLNVIFPSLESLNLSNNMFEGHIPPSFGDSRSLNVLDLSNNNLSGGIPEHLAMANNLFFLKLSNNCLRGRIPANFFNLSSVQWLYLDNNSFIGKIPDGLSNASWLEAVNIRNNYSSGVLPQWIGNMSSLMEISLAKNQLQGPIPVELCKLDKLQFLDLSENSLSGSLPACFNPPNITHNSLSSSIPRCLANMTFGSNHAKYFVKQGGILDLMSGIDFSCNQLIGEIPPQIGNINQLHMLNLSHNILTGSIPATFSNLRYIESLDLSYNHLNRSIPSKFTELNSLEVFSVAHNNLSGKIPDFKAQFATFDESSYKGNPYLCGPPSHNNCTDIQEPLSIQKDSKDEQNGGGFIDMDVFHVSYFVSYIMVLLGTLAVLYVNPDWERAWLHFIAVWMTSCYYFVIDSFRKLLNV</sequence>
<dbReference type="GO" id="GO:0005886">
    <property type="term" value="C:plasma membrane"/>
    <property type="evidence" value="ECO:0007669"/>
    <property type="project" value="UniProtKB-SubCell"/>
</dbReference>
<evidence type="ECO:0000256" key="7">
    <source>
        <dbReference type="ARBA" id="ARBA00022737"/>
    </source>
</evidence>
<dbReference type="InterPro" id="IPR032675">
    <property type="entry name" value="LRR_dom_sf"/>
</dbReference>
<keyword evidence="4" id="KW-0433">Leucine-rich repeat</keyword>
<evidence type="ECO:0000256" key="5">
    <source>
        <dbReference type="ARBA" id="ARBA00022692"/>
    </source>
</evidence>
<dbReference type="Proteomes" id="UP001642360">
    <property type="component" value="Unassembled WGS sequence"/>
</dbReference>
<dbReference type="PRINTS" id="PR00019">
    <property type="entry name" value="LEURICHRPT"/>
</dbReference>
<keyword evidence="6" id="KW-0732">Signal</keyword>
<reference evidence="12 13" key="1">
    <citation type="submission" date="2024-02" db="EMBL/GenBank/DDBJ databases">
        <authorList>
            <person name="Vignale AGUSTIN F."/>
            <person name="Sosa J E."/>
            <person name="Modenutti C."/>
        </authorList>
    </citation>
    <scope>NUCLEOTIDE SEQUENCE [LARGE SCALE GENOMIC DNA]</scope>
</reference>
<evidence type="ECO:0000256" key="11">
    <source>
        <dbReference type="SAM" id="Phobius"/>
    </source>
</evidence>
<gene>
    <name evidence="12" type="ORF">ILEXP_LOCUS27701</name>
</gene>
<accession>A0ABC8SQ55</accession>
<comment type="similarity">
    <text evidence="2">Belongs to the RLP family.</text>
</comment>
<dbReference type="FunFam" id="3.80.10.10:FF:000095">
    <property type="entry name" value="LRR receptor-like serine/threonine-protein kinase GSO1"/>
    <property type="match status" value="1"/>
</dbReference>
<dbReference type="GO" id="GO:0006952">
    <property type="term" value="P:defense response"/>
    <property type="evidence" value="ECO:0007669"/>
    <property type="project" value="UniProtKB-ARBA"/>
</dbReference>
<dbReference type="GO" id="GO:0051707">
    <property type="term" value="P:response to other organism"/>
    <property type="evidence" value="ECO:0007669"/>
    <property type="project" value="UniProtKB-ARBA"/>
</dbReference>
<evidence type="ECO:0000256" key="2">
    <source>
        <dbReference type="ARBA" id="ARBA00009592"/>
    </source>
</evidence>
<dbReference type="PANTHER" id="PTHR48062">
    <property type="entry name" value="RECEPTOR-LIKE PROTEIN 14"/>
    <property type="match status" value="1"/>
</dbReference>
<evidence type="ECO:0000313" key="13">
    <source>
        <dbReference type="Proteomes" id="UP001642360"/>
    </source>
</evidence>
<dbReference type="InterPro" id="IPR003591">
    <property type="entry name" value="Leu-rich_rpt_typical-subtyp"/>
</dbReference>
<keyword evidence="5 11" id="KW-0812">Transmembrane</keyword>
<evidence type="ECO:0000256" key="4">
    <source>
        <dbReference type="ARBA" id="ARBA00022614"/>
    </source>
</evidence>
<protein>
    <submittedName>
        <fullName evidence="12">Uncharacterized protein</fullName>
    </submittedName>
</protein>
<feature type="transmembrane region" description="Helical" evidence="11">
    <location>
        <begin position="487"/>
        <end position="506"/>
    </location>
</feature>
<evidence type="ECO:0000256" key="6">
    <source>
        <dbReference type="ARBA" id="ARBA00022729"/>
    </source>
</evidence>
<evidence type="ECO:0000256" key="9">
    <source>
        <dbReference type="ARBA" id="ARBA00023136"/>
    </source>
</evidence>
<keyword evidence="9 11" id="KW-0472">Membrane</keyword>
<dbReference type="InterPro" id="IPR001611">
    <property type="entry name" value="Leu-rich_rpt"/>
</dbReference>
<feature type="transmembrane region" description="Helical" evidence="11">
    <location>
        <begin position="513"/>
        <end position="530"/>
    </location>
</feature>
<organism evidence="12 13">
    <name type="scientific">Ilex paraguariensis</name>
    <name type="common">yerba mate</name>
    <dbReference type="NCBI Taxonomy" id="185542"/>
    <lineage>
        <taxon>Eukaryota</taxon>
        <taxon>Viridiplantae</taxon>
        <taxon>Streptophyta</taxon>
        <taxon>Embryophyta</taxon>
        <taxon>Tracheophyta</taxon>
        <taxon>Spermatophyta</taxon>
        <taxon>Magnoliopsida</taxon>
        <taxon>eudicotyledons</taxon>
        <taxon>Gunneridae</taxon>
        <taxon>Pentapetalae</taxon>
        <taxon>asterids</taxon>
        <taxon>campanulids</taxon>
        <taxon>Aquifoliales</taxon>
        <taxon>Aquifoliaceae</taxon>
        <taxon>Ilex</taxon>
    </lineage>
</organism>
<evidence type="ECO:0000313" key="12">
    <source>
        <dbReference type="EMBL" id="CAK9159023.1"/>
    </source>
</evidence>
<dbReference type="Gene3D" id="3.80.10.10">
    <property type="entry name" value="Ribonuclease Inhibitor"/>
    <property type="match status" value="1"/>
</dbReference>
<dbReference type="Pfam" id="PF00560">
    <property type="entry name" value="LRR_1"/>
    <property type="match status" value="5"/>
</dbReference>
<evidence type="ECO:0000256" key="8">
    <source>
        <dbReference type="ARBA" id="ARBA00022989"/>
    </source>
</evidence>
<keyword evidence="10" id="KW-0325">Glycoprotein</keyword>
<name>A0ABC8SQ55_9AQUA</name>
<keyword evidence="3" id="KW-1003">Cell membrane</keyword>
<evidence type="ECO:0000256" key="1">
    <source>
        <dbReference type="ARBA" id="ARBA00004162"/>
    </source>
</evidence>
<dbReference type="EMBL" id="CAUOFW020003281">
    <property type="protein sequence ID" value="CAK9159023.1"/>
    <property type="molecule type" value="Genomic_DNA"/>
</dbReference>
<proteinExistence type="inferred from homology"/>
<keyword evidence="7" id="KW-0677">Repeat</keyword>